<evidence type="ECO:0000256" key="3">
    <source>
        <dbReference type="ARBA" id="ARBA00022692"/>
    </source>
</evidence>
<feature type="transmembrane region" description="Helical" evidence="6">
    <location>
        <begin position="86"/>
        <end position="107"/>
    </location>
</feature>
<dbReference type="InterPro" id="IPR011701">
    <property type="entry name" value="MFS"/>
</dbReference>
<dbReference type="InterPro" id="IPR036259">
    <property type="entry name" value="MFS_trans_sf"/>
</dbReference>
<evidence type="ECO:0000256" key="5">
    <source>
        <dbReference type="ARBA" id="ARBA00023136"/>
    </source>
</evidence>
<feature type="domain" description="Major facilitator superfamily (MFS) profile" evidence="7">
    <location>
        <begin position="12"/>
        <end position="395"/>
    </location>
</feature>
<feature type="transmembrane region" description="Helical" evidence="6">
    <location>
        <begin position="113"/>
        <end position="133"/>
    </location>
</feature>
<feature type="transmembrane region" description="Helical" evidence="6">
    <location>
        <begin position="282"/>
        <end position="300"/>
    </location>
</feature>
<keyword evidence="9" id="KW-1185">Reference proteome</keyword>
<gene>
    <name evidence="8" type="ORF">NBM05_14200</name>
</gene>
<evidence type="ECO:0000256" key="6">
    <source>
        <dbReference type="SAM" id="Phobius"/>
    </source>
</evidence>
<keyword evidence="2" id="KW-1003">Cell membrane</keyword>
<feature type="transmembrane region" description="Helical" evidence="6">
    <location>
        <begin position="12"/>
        <end position="33"/>
    </location>
</feature>
<feature type="transmembrane region" description="Helical" evidence="6">
    <location>
        <begin position="145"/>
        <end position="168"/>
    </location>
</feature>
<feature type="transmembrane region" description="Helical" evidence="6">
    <location>
        <begin position="255"/>
        <end position="275"/>
    </location>
</feature>
<dbReference type="Gene3D" id="1.20.1250.20">
    <property type="entry name" value="MFS general substrate transporter like domains"/>
    <property type="match status" value="2"/>
</dbReference>
<dbReference type="InterPro" id="IPR050189">
    <property type="entry name" value="MFS_Efflux_Transporters"/>
</dbReference>
<dbReference type="EMBL" id="JANAFB010000054">
    <property type="protein sequence ID" value="MCP3427131.1"/>
    <property type="molecule type" value="Genomic_DNA"/>
</dbReference>
<dbReference type="SUPFAM" id="SSF103473">
    <property type="entry name" value="MFS general substrate transporter"/>
    <property type="match status" value="1"/>
</dbReference>
<comment type="caution">
    <text evidence="8">The sequence shown here is derived from an EMBL/GenBank/DDBJ whole genome shotgun (WGS) entry which is preliminary data.</text>
</comment>
<dbReference type="InterPro" id="IPR020846">
    <property type="entry name" value="MFS_dom"/>
</dbReference>
<dbReference type="PANTHER" id="PTHR43124:SF3">
    <property type="entry name" value="CHLORAMPHENICOL EFFLUX PUMP RV0191"/>
    <property type="match status" value="1"/>
</dbReference>
<dbReference type="RefSeq" id="WP_254168802.1">
    <property type="nucleotide sequence ID" value="NZ_JANAFB010000054.1"/>
</dbReference>
<feature type="transmembrane region" description="Helical" evidence="6">
    <location>
        <begin position="215"/>
        <end position="235"/>
    </location>
</feature>
<dbReference type="Pfam" id="PF07690">
    <property type="entry name" value="MFS_1"/>
    <property type="match status" value="1"/>
</dbReference>
<evidence type="ECO:0000256" key="4">
    <source>
        <dbReference type="ARBA" id="ARBA00022989"/>
    </source>
</evidence>
<name>A0A9X2HD21_9MICC</name>
<dbReference type="GO" id="GO:0005886">
    <property type="term" value="C:plasma membrane"/>
    <property type="evidence" value="ECO:0007669"/>
    <property type="project" value="UniProtKB-SubCell"/>
</dbReference>
<dbReference type="AlphaFoldDB" id="A0A9X2HD21"/>
<dbReference type="Proteomes" id="UP001139502">
    <property type="component" value="Unassembled WGS sequence"/>
</dbReference>
<accession>A0A9X2HD21</accession>
<feature type="transmembrane region" description="Helical" evidence="6">
    <location>
        <begin position="306"/>
        <end position="325"/>
    </location>
</feature>
<feature type="transmembrane region" description="Helical" evidence="6">
    <location>
        <begin position="346"/>
        <end position="367"/>
    </location>
</feature>
<comment type="subcellular location">
    <subcellularLocation>
        <location evidence="1">Cell membrane</location>
        <topology evidence="1">Multi-pass membrane protein</topology>
    </subcellularLocation>
</comment>
<dbReference type="GO" id="GO:0022857">
    <property type="term" value="F:transmembrane transporter activity"/>
    <property type="evidence" value="ECO:0007669"/>
    <property type="project" value="InterPro"/>
</dbReference>
<proteinExistence type="predicted"/>
<sequence>MPALAPARRAVALFAIALGGFGIGVTEFASMGLLPEIARDLLPGYESSPSTEIARAGLLITMYALGVVVGAPTVAALGARASQARLTFLLLGLFIVGTLASALAPTFEWLSAFRFIAALPHGAYFAVASLLAARIMGPGSQGKGIALALSGLTVANVVGVPLATWLGQGLGWRWAYVMVAGIFALALVLALAALPRYPGDPSRTAASELRAFRNGRIWIMIAVGSIGFGGFFAVYSYIAEVSTQVAGLSAGTVPWVLAVMGVGMTLGNVVGGWATDRNLTRTIVFGFSAMIAALVLYTLLASTAVGLFATVFLIGAMQSILIPSIQARLIRIADEAALLGAAVNHSAFNVGNALGAALGGASIAAGFGYLSPGWVGVGLAAVGMLLALVSLSVTRRDKRADLNTVGISVIDGPRR</sequence>
<organism evidence="8 9">
    <name type="scientific">Rothia santali</name>
    <dbReference type="NCBI Taxonomy" id="2949643"/>
    <lineage>
        <taxon>Bacteria</taxon>
        <taxon>Bacillati</taxon>
        <taxon>Actinomycetota</taxon>
        <taxon>Actinomycetes</taxon>
        <taxon>Micrococcales</taxon>
        <taxon>Micrococcaceae</taxon>
        <taxon>Rothia</taxon>
    </lineage>
</organism>
<keyword evidence="5 6" id="KW-0472">Membrane</keyword>
<keyword evidence="4 6" id="KW-1133">Transmembrane helix</keyword>
<evidence type="ECO:0000313" key="9">
    <source>
        <dbReference type="Proteomes" id="UP001139502"/>
    </source>
</evidence>
<evidence type="ECO:0000313" key="8">
    <source>
        <dbReference type="EMBL" id="MCP3427131.1"/>
    </source>
</evidence>
<evidence type="ECO:0000256" key="1">
    <source>
        <dbReference type="ARBA" id="ARBA00004651"/>
    </source>
</evidence>
<feature type="transmembrane region" description="Helical" evidence="6">
    <location>
        <begin position="373"/>
        <end position="393"/>
    </location>
</feature>
<reference evidence="8" key="1">
    <citation type="submission" date="2022-06" db="EMBL/GenBank/DDBJ databases">
        <title>Rothia sp. isolated from sandalwood seedling.</title>
        <authorList>
            <person name="Tuikhar N."/>
            <person name="Kirdat K."/>
            <person name="Thorat V."/>
            <person name="Swetha P."/>
            <person name="Padma S."/>
            <person name="Sundararaj R."/>
            <person name="Yadav A."/>
        </authorList>
    </citation>
    <scope>NUCLEOTIDE SEQUENCE</scope>
    <source>
        <strain evidence="8">AR01</strain>
    </source>
</reference>
<dbReference type="PANTHER" id="PTHR43124">
    <property type="entry name" value="PURINE EFFLUX PUMP PBUE"/>
    <property type="match status" value="1"/>
</dbReference>
<protein>
    <submittedName>
        <fullName evidence="8">MFS transporter</fullName>
    </submittedName>
</protein>
<evidence type="ECO:0000259" key="7">
    <source>
        <dbReference type="PROSITE" id="PS50850"/>
    </source>
</evidence>
<dbReference type="CDD" id="cd17324">
    <property type="entry name" value="MFS_NepI_like"/>
    <property type="match status" value="1"/>
</dbReference>
<dbReference type="PROSITE" id="PS50850">
    <property type="entry name" value="MFS"/>
    <property type="match status" value="1"/>
</dbReference>
<feature type="transmembrane region" description="Helical" evidence="6">
    <location>
        <begin position="174"/>
        <end position="194"/>
    </location>
</feature>
<feature type="transmembrane region" description="Helical" evidence="6">
    <location>
        <begin position="53"/>
        <end position="79"/>
    </location>
</feature>
<keyword evidence="3 6" id="KW-0812">Transmembrane</keyword>
<evidence type="ECO:0000256" key="2">
    <source>
        <dbReference type="ARBA" id="ARBA00022475"/>
    </source>
</evidence>